<sequence>MEHVSPARRSGPARPGGLEREYAVTEARRPHVIAFDVMETLFPLTPLEWRFREAGVPRVLMHRWFAHVLRDAFALTAAGDYRPFGELARGALQDITGHQVSESAVESIVQALASLDVRPDADAAMRRIRDAEVRVVALTNSSEENTRSLLDRAGLTAHVEHVLSAAKPRRFKPAPEPYHYAAEVCEVDRDHMALVTAHAWDVHGAHRAGLVTGWSDHLEGRFSSVFAAPDVSGQGLVPVVSALLELPD</sequence>
<dbReference type="Gene3D" id="3.40.50.1000">
    <property type="entry name" value="HAD superfamily/HAD-like"/>
    <property type="match status" value="1"/>
</dbReference>
<organism evidence="4 5">
    <name type="scientific">Nocardiopsis rhodophaea</name>
    <dbReference type="NCBI Taxonomy" id="280238"/>
    <lineage>
        <taxon>Bacteria</taxon>
        <taxon>Bacillati</taxon>
        <taxon>Actinomycetota</taxon>
        <taxon>Actinomycetes</taxon>
        <taxon>Streptosporangiales</taxon>
        <taxon>Nocardiopsidaceae</taxon>
        <taxon>Nocardiopsis</taxon>
    </lineage>
</organism>
<comment type="caution">
    <text evidence="4">The sequence shown here is derived from an EMBL/GenBank/DDBJ whole genome shotgun (WGS) entry which is preliminary data.</text>
</comment>
<dbReference type="InterPro" id="IPR006439">
    <property type="entry name" value="HAD-SF_hydro_IA"/>
</dbReference>
<evidence type="ECO:0000256" key="1">
    <source>
        <dbReference type="ARBA" id="ARBA00008106"/>
    </source>
</evidence>
<dbReference type="SFLD" id="SFLDG01129">
    <property type="entry name" value="C1.5:_HAD__Beta-PGM__Phosphata"/>
    <property type="match status" value="1"/>
</dbReference>
<dbReference type="SUPFAM" id="SSF56784">
    <property type="entry name" value="HAD-like"/>
    <property type="match status" value="1"/>
</dbReference>
<dbReference type="InterPro" id="IPR051540">
    <property type="entry name" value="S-2-haloacid_dehalogenase"/>
</dbReference>
<dbReference type="Proteomes" id="UP001501585">
    <property type="component" value="Unassembled WGS sequence"/>
</dbReference>
<gene>
    <name evidence="4" type="ORF">GCM10009799_33210</name>
</gene>
<name>A0ABP5ERV0_9ACTN</name>
<evidence type="ECO:0000256" key="3">
    <source>
        <dbReference type="SAM" id="MobiDB-lite"/>
    </source>
</evidence>
<dbReference type="Gene3D" id="1.10.150.240">
    <property type="entry name" value="Putative phosphatase, domain 2"/>
    <property type="match status" value="1"/>
</dbReference>
<dbReference type="SFLD" id="SFLDS00003">
    <property type="entry name" value="Haloacid_Dehalogenase"/>
    <property type="match status" value="1"/>
</dbReference>
<dbReference type="PANTHER" id="PTHR43316">
    <property type="entry name" value="HYDROLASE, HALOACID DELAHOGENASE-RELATED"/>
    <property type="match status" value="1"/>
</dbReference>
<evidence type="ECO:0000313" key="5">
    <source>
        <dbReference type="Proteomes" id="UP001501585"/>
    </source>
</evidence>
<dbReference type="EMBL" id="BAAAPC010000014">
    <property type="protein sequence ID" value="GAA2003463.1"/>
    <property type="molecule type" value="Genomic_DNA"/>
</dbReference>
<protein>
    <recommendedName>
        <fullName evidence="6">Haloacid dehalogenase type II</fullName>
    </recommendedName>
</protein>
<reference evidence="5" key="1">
    <citation type="journal article" date="2019" name="Int. J. Syst. Evol. Microbiol.">
        <title>The Global Catalogue of Microorganisms (GCM) 10K type strain sequencing project: providing services to taxonomists for standard genome sequencing and annotation.</title>
        <authorList>
            <consortium name="The Broad Institute Genomics Platform"/>
            <consortium name="The Broad Institute Genome Sequencing Center for Infectious Disease"/>
            <person name="Wu L."/>
            <person name="Ma J."/>
        </authorList>
    </citation>
    <scope>NUCLEOTIDE SEQUENCE [LARGE SCALE GENOMIC DNA]</scope>
    <source>
        <strain evidence="5">JCM 15313</strain>
    </source>
</reference>
<dbReference type="Pfam" id="PF00702">
    <property type="entry name" value="Hydrolase"/>
    <property type="match status" value="1"/>
</dbReference>
<accession>A0ABP5ERV0</accession>
<comment type="similarity">
    <text evidence="1">Belongs to the HAD-like hydrolase superfamily. S-2-haloalkanoic acid dehalogenase family.</text>
</comment>
<feature type="region of interest" description="Disordered" evidence="3">
    <location>
        <begin position="1"/>
        <end position="21"/>
    </location>
</feature>
<evidence type="ECO:0000256" key="2">
    <source>
        <dbReference type="ARBA" id="ARBA00022801"/>
    </source>
</evidence>
<dbReference type="PANTHER" id="PTHR43316:SF3">
    <property type="entry name" value="HALOACID DEHALOGENASE, TYPE II (AFU_ORTHOLOGUE AFUA_2G07750)-RELATED"/>
    <property type="match status" value="1"/>
</dbReference>
<dbReference type="InterPro" id="IPR023214">
    <property type="entry name" value="HAD_sf"/>
</dbReference>
<dbReference type="InterPro" id="IPR036412">
    <property type="entry name" value="HAD-like_sf"/>
</dbReference>
<dbReference type="InterPro" id="IPR006328">
    <property type="entry name" value="2-HAD"/>
</dbReference>
<keyword evidence="5" id="KW-1185">Reference proteome</keyword>
<dbReference type="NCBIfam" id="TIGR01493">
    <property type="entry name" value="HAD-SF-IA-v2"/>
    <property type="match status" value="1"/>
</dbReference>
<dbReference type="NCBIfam" id="TIGR01428">
    <property type="entry name" value="HAD_type_II"/>
    <property type="match status" value="1"/>
</dbReference>
<evidence type="ECO:0008006" key="6">
    <source>
        <dbReference type="Google" id="ProtNLM"/>
    </source>
</evidence>
<dbReference type="InterPro" id="IPR023198">
    <property type="entry name" value="PGP-like_dom2"/>
</dbReference>
<keyword evidence="2" id="KW-0378">Hydrolase</keyword>
<proteinExistence type="inferred from homology"/>
<evidence type="ECO:0000313" key="4">
    <source>
        <dbReference type="EMBL" id="GAA2003463.1"/>
    </source>
</evidence>